<sequence length="120" mass="13896">MNQENIPGFHRYIRLEQLANNCGNKHAQNLIKDQFLMIKGTTWLDGSEEVKIFLKQNCSKFYQDLANEDQKKTVDSGDLTQFDLTLSNTLLSSFPAFVNSDRGRLFKQLLEVRNSIKHFP</sequence>
<dbReference type="EMBL" id="CAJVCH010478181">
    <property type="protein sequence ID" value="CAG7820431.1"/>
    <property type="molecule type" value="Genomic_DNA"/>
</dbReference>
<gene>
    <name evidence="1" type="ORF">AFUS01_LOCUS30821</name>
</gene>
<feature type="non-terminal residue" evidence="1">
    <location>
        <position position="120"/>
    </location>
</feature>
<accession>A0A8J2KV97</accession>
<proteinExistence type="predicted"/>
<reference evidence="1" key="1">
    <citation type="submission" date="2021-06" db="EMBL/GenBank/DDBJ databases">
        <authorList>
            <person name="Hodson N. C."/>
            <person name="Mongue J. A."/>
            <person name="Jaron S. K."/>
        </authorList>
    </citation>
    <scope>NUCLEOTIDE SEQUENCE</scope>
</reference>
<name>A0A8J2KV97_9HEXA</name>
<protein>
    <submittedName>
        <fullName evidence="1">Uncharacterized protein</fullName>
    </submittedName>
</protein>
<comment type="caution">
    <text evidence="1">The sequence shown here is derived from an EMBL/GenBank/DDBJ whole genome shotgun (WGS) entry which is preliminary data.</text>
</comment>
<keyword evidence="2" id="KW-1185">Reference proteome</keyword>
<organism evidence="1 2">
    <name type="scientific">Allacma fusca</name>
    <dbReference type="NCBI Taxonomy" id="39272"/>
    <lineage>
        <taxon>Eukaryota</taxon>
        <taxon>Metazoa</taxon>
        <taxon>Ecdysozoa</taxon>
        <taxon>Arthropoda</taxon>
        <taxon>Hexapoda</taxon>
        <taxon>Collembola</taxon>
        <taxon>Symphypleona</taxon>
        <taxon>Sminthuridae</taxon>
        <taxon>Allacma</taxon>
    </lineage>
</organism>
<dbReference type="Proteomes" id="UP000708208">
    <property type="component" value="Unassembled WGS sequence"/>
</dbReference>
<evidence type="ECO:0000313" key="1">
    <source>
        <dbReference type="EMBL" id="CAG7820431.1"/>
    </source>
</evidence>
<dbReference type="AlphaFoldDB" id="A0A8J2KV97"/>
<evidence type="ECO:0000313" key="2">
    <source>
        <dbReference type="Proteomes" id="UP000708208"/>
    </source>
</evidence>